<evidence type="ECO:0000259" key="7">
    <source>
        <dbReference type="SMART" id="SM00382"/>
    </source>
</evidence>
<protein>
    <recommendedName>
        <fullName evidence="5">GPN-loop GTPase</fullName>
        <ecNumber evidence="5">3.6.5.-</ecNumber>
    </recommendedName>
</protein>
<keyword evidence="2 5" id="KW-0547">Nucleotide-binding</keyword>
<dbReference type="EC" id="3.6.5.-" evidence="5"/>
<keyword evidence="4 5" id="KW-0342">GTP-binding</keyword>
<evidence type="ECO:0000256" key="4">
    <source>
        <dbReference type="ARBA" id="ARBA00023134"/>
    </source>
</evidence>
<name>A0ABQ7JCK5_9APIC</name>
<comment type="function">
    <text evidence="5">Small GTPase required for proper nuclear import of RNA polymerase II (RNAPII). May act at an RNAP assembly step prior to nuclear import.</text>
</comment>
<dbReference type="PANTHER" id="PTHR21231">
    <property type="entry name" value="XPA-BINDING PROTEIN 1-RELATED"/>
    <property type="match status" value="1"/>
</dbReference>
<feature type="domain" description="AAA+ ATPase" evidence="7">
    <location>
        <begin position="54"/>
        <end position="201"/>
    </location>
</feature>
<evidence type="ECO:0000256" key="6">
    <source>
        <dbReference type="SAM" id="MobiDB-lite"/>
    </source>
</evidence>
<keyword evidence="9" id="KW-1185">Reference proteome</keyword>
<evidence type="ECO:0000313" key="8">
    <source>
        <dbReference type="EMBL" id="KAF8821737.1"/>
    </source>
</evidence>
<evidence type="ECO:0000256" key="5">
    <source>
        <dbReference type="RuleBase" id="RU365059"/>
    </source>
</evidence>
<comment type="similarity">
    <text evidence="1 5">Belongs to the GPN-loop GTPase family.</text>
</comment>
<evidence type="ECO:0000256" key="3">
    <source>
        <dbReference type="ARBA" id="ARBA00022801"/>
    </source>
</evidence>
<dbReference type="SUPFAM" id="SSF52540">
    <property type="entry name" value="P-loop containing nucleoside triphosphate hydrolases"/>
    <property type="match status" value="1"/>
</dbReference>
<evidence type="ECO:0000256" key="1">
    <source>
        <dbReference type="ARBA" id="ARBA00005290"/>
    </source>
</evidence>
<dbReference type="InterPro" id="IPR030230">
    <property type="entry name" value="Gpn1/Npa3/XAB1"/>
</dbReference>
<evidence type="ECO:0000313" key="9">
    <source>
        <dbReference type="Proteomes" id="UP000823046"/>
    </source>
</evidence>
<evidence type="ECO:0000256" key="2">
    <source>
        <dbReference type="ARBA" id="ARBA00022741"/>
    </source>
</evidence>
<dbReference type="InterPro" id="IPR004130">
    <property type="entry name" value="Gpn"/>
</dbReference>
<comment type="subcellular location">
    <subcellularLocation>
        <location evidence="5">Cytoplasm</location>
    </subcellularLocation>
    <subcellularLocation>
        <location evidence="5">Nucleus</location>
    </subcellularLocation>
</comment>
<dbReference type="SMART" id="SM00382">
    <property type="entry name" value="AAA"/>
    <property type="match status" value="1"/>
</dbReference>
<reference evidence="8 9" key="1">
    <citation type="journal article" date="2020" name="bioRxiv">
        <title>Metabolic contributions of an alphaproteobacterial endosymbiont in the apicomplexan Cardiosporidium cionae.</title>
        <authorList>
            <person name="Hunter E.S."/>
            <person name="Paight C.J."/>
            <person name="Lane C.E."/>
        </authorList>
    </citation>
    <scope>NUCLEOTIDE SEQUENCE [LARGE SCALE GENOMIC DNA]</scope>
    <source>
        <strain evidence="8">ESH_2018</strain>
    </source>
</reference>
<dbReference type="InterPro" id="IPR027417">
    <property type="entry name" value="P-loop_NTPase"/>
</dbReference>
<comment type="subunit">
    <text evidence="5">Binds to RNA polymerase II.</text>
</comment>
<dbReference type="Gene3D" id="3.40.50.300">
    <property type="entry name" value="P-loop containing nucleotide triphosphate hydrolases"/>
    <property type="match status" value="1"/>
</dbReference>
<feature type="compositionally biased region" description="Polar residues" evidence="6">
    <location>
        <begin position="21"/>
        <end position="31"/>
    </location>
</feature>
<comment type="caution">
    <text evidence="8">The sequence shown here is derived from an EMBL/GenBank/DDBJ whole genome shotgun (WGS) entry which is preliminary data.</text>
</comment>
<dbReference type="Pfam" id="PF03029">
    <property type="entry name" value="ATP_bind_1"/>
    <property type="match status" value="1"/>
</dbReference>
<dbReference type="Proteomes" id="UP000823046">
    <property type="component" value="Unassembled WGS sequence"/>
</dbReference>
<sequence>MGTPSHHESACSTEQTEESVIMQNTTPSLNPERSMDKLGTATQRDSTFREVPTKPIVIVVIGMAGTGKTSFIAALHEFLLQSSKAVYLINLDPAVLTVPYRPNIDIRDTIKYKDVMKEYKLGPNGAIMTSLNLFSTRIDKVLELLEKRASKLDYVLIDTPGQIEVFNWSASGTIILDSLAVSFPTVVAYIADTPRCQQPITFMSNMLYACSILYKCKLPFVLCFNKIDIANPAVCLEWMEDYEKYQVAVLQVETYMASLNSSLALVLNEFYKTIKTISVSSASSKGFDKMETILLKCALEYHTEYLPWLEQRREDVWQKRRKNEEEQLHKFHQDLDSSSAGKNQGEALKDTDIEPTLTGIANCESHLPSVNAKTNCAGLASSFSRMQM</sequence>
<proteinExistence type="inferred from homology"/>
<feature type="region of interest" description="Disordered" evidence="6">
    <location>
        <begin position="1"/>
        <end position="46"/>
    </location>
</feature>
<keyword evidence="5" id="KW-0963">Cytoplasm</keyword>
<dbReference type="CDD" id="cd17870">
    <property type="entry name" value="GPN1"/>
    <property type="match status" value="1"/>
</dbReference>
<accession>A0ABQ7JCK5</accession>
<gene>
    <name evidence="8" type="ORF">IE077_001654</name>
</gene>
<dbReference type="InterPro" id="IPR003593">
    <property type="entry name" value="AAA+_ATPase"/>
</dbReference>
<dbReference type="EMBL" id="JADAQX010000135">
    <property type="protein sequence ID" value="KAF8821737.1"/>
    <property type="molecule type" value="Genomic_DNA"/>
</dbReference>
<organism evidence="8 9">
    <name type="scientific">Cardiosporidium cionae</name>
    <dbReference type="NCBI Taxonomy" id="476202"/>
    <lineage>
        <taxon>Eukaryota</taxon>
        <taxon>Sar</taxon>
        <taxon>Alveolata</taxon>
        <taxon>Apicomplexa</taxon>
        <taxon>Aconoidasida</taxon>
        <taxon>Nephromycida</taxon>
        <taxon>Cardiosporidium</taxon>
    </lineage>
</organism>
<keyword evidence="3 5" id="KW-0378">Hydrolase</keyword>
<dbReference type="PANTHER" id="PTHR21231:SF8">
    <property type="entry name" value="GPN-LOOP GTPASE 1"/>
    <property type="match status" value="1"/>
</dbReference>